<evidence type="ECO:0000313" key="12">
    <source>
        <dbReference type="Proteomes" id="UP000470875"/>
    </source>
</evidence>
<comment type="pathway">
    <text evidence="8">Amino-acid biosynthesis; L-arginine biosynthesis [regulation].</text>
</comment>
<evidence type="ECO:0000256" key="7">
    <source>
        <dbReference type="ARBA" id="ARBA00023163"/>
    </source>
</evidence>
<dbReference type="InterPro" id="IPR036390">
    <property type="entry name" value="WH_DNA-bd_sf"/>
</dbReference>
<feature type="domain" description="Arginine repressor DNA-binding" evidence="9">
    <location>
        <begin position="13"/>
        <end position="79"/>
    </location>
</feature>
<keyword evidence="8" id="KW-0055">Arginine biosynthesis</keyword>
<evidence type="ECO:0000313" key="11">
    <source>
        <dbReference type="EMBL" id="MSS85061.1"/>
    </source>
</evidence>
<evidence type="ECO:0000256" key="6">
    <source>
        <dbReference type="ARBA" id="ARBA00023125"/>
    </source>
</evidence>
<keyword evidence="6 8" id="KW-0238">DNA-binding</keyword>
<organism evidence="11 12">
    <name type="scientific">Scrofimicrobium canadense</name>
    <dbReference type="NCBI Taxonomy" id="2652290"/>
    <lineage>
        <taxon>Bacteria</taxon>
        <taxon>Bacillati</taxon>
        <taxon>Actinomycetota</taxon>
        <taxon>Actinomycetes</taxon>
        <taxon>Actinomycetales</taxon>
        <taxon>Actinomycetaceae</taxon>
        <taxon>Scrofimicrobium</taxon>
    </lineage>
</organism>
<keyword evidence="5 8" id="KW-0805">Transcription regulation</keyword>
<dbReference type="Gene3D" id="3.30.1360.40">
    <property type="match status" value="1"/>
</dbReference>
<comment type="caution">
    <text evidence="11">The sequence shown here is derived from an EMBL/GenBank/DDBJ whole genome shotgun (WGS) entry which is preliminary data.</text>
</comment>
<dbReference type="InterPro" id="IPR001669">
    <property type="entry name" value="Arg_repress"/>
</dbReference>
<dbReference type="GO" id="GO:0005737">
    <property type="term" value="C:cytoplasm"/>
    <property type="evidence" value="ECO:0007669"/>
    <property type="project" value="UniProtKB-SubCell"/>
</dbReference>
<comment type="similarity">
    <text evidence="2 8">Belongs to the ArgR family.</text>
</comment>
<dbReference type="GO" id="GO:1900079">
    <property type="term" value="P:regulation of arginine biosynthetic process"/>
    <property type="evidence" value="ECO:0007669"/>
    <property type="project" value="UniProtKB-UniRule"/>
</dbReference>
<dbReference type="HAMAP" id="MF_00173">
    <property type="entry name" value="Arg_repressor"/>
    <property type="match status" value="1"/>
</dbReference>
<dbReference type="InterPro" id="IPR020900">
    <property type="entry name" value="Arg_repress_DNA-bd"/>
</dbReference>
<dbReference type="SUPFAM" id="SSF46785">
    <property type="entry name" value="Winged helix' DNA-binding domain"/>
    <property type="match status" value="1"/>
</dbReference>
<dbReference type="InterPro" id="IPR020899">
    <property type="entry name" value="Arg_repress_C"/>
</dbReference>
<dbReference type="PANTHER" id="PTHR34471">
    <property type="entry name" value="ARGININE REPRESSOR"/>
    <property type="match status" value="1"/>
</dbReference>
<dbReference type="SUPFAM" id="SSF55252">
    <property type="entry name" value="C-terminal domain of arginine repressor"/>
    <property type="match status" value="1"/>
</dbReference>
<dbReference type="Pfam" id="PF01316">
    <property type="entry name" value="Arg_repressor"/>
    <property type="match status" value="1"/>
</dbReference>
<reference evidence="11 12" key="1">
    <citation type="submission" date="2019-08" db="EMBL/GenBank/DDBJ databases">
        <title>In-depth cultivation of the pig gut microbiome towards novel bacterial diversity and tailored functional studies.</title>
        <authorList>
            <person name="Wylensek D."/>
            <person name="Hitch T.C.A."/>
            <person name="Clavel T."/>
        </authorList>
    </citation>
    <scope>NUCLEOTIDE SEQUENCE [LARGE SCALE GENOMIC DNA]</scope>
    <source>
        <strain evidence="11 12">WB03_NA08</strain>
    </source>
</reference>
<gene>
    <name evidence="8" type="primary">argR</name>
    <name evidence="11" type="ORF">FYJ24_09860</name>
</gene>
<dbReference type="PANTHER" id="PTHR34471:SF1">
    <property type="entry name" value="ARGININE REPRESSOR"/>
    <property type="match status" value="1"/>
</dbReference>
<evidence type="ECO:0000256" key="4">
    <source>
        <dbReference type="ARBA" id="ARBA00022491"/>
    </source>
</evidence>
<dbReference type="GO" id="GO:0003700">
    <property type="term" value="F:DNA-binding transcription factor activity"/>
    <property type="evidence" value="ECO:0007669"/>
    <property type="project" value="UniProtKB-UniRule"/>
</dbReference>
<dbReference type="Pfam" id="PF02863">
    <property type="entry name" value="Arg_repressor_C"/>
    <property type="match status" value="1"/>
</dbReference>
<dbReference type="UniPathway" id="UPA00068"/>
<sequence length="173" mass="18043">MRMNHTVAGGPATKAARHAAIIEILATNQIASQEQLREQLSARGIDTAQATLSRDLLELQAAKVRTSDGILIYSVMDSDGAPTHMADSAGVRLARWCQDLLVTGDLAQNIVVLRTPVGAANLLASAIDAARLEGVVGSVAGDDTIFVACRSGEDAVRVLQTVLRLADGSSLGV</sequence>
<keyword evidence="7 8" id="KW-0804">Transcription</keyword>
<dbReference type="InterPro" id="IPR036251">
    <property type="entry name" value="Arg_repress_C_sf"/>
</dbReference>
<feature type="domain" description="Arginine repressor C-terminal" evidence="10">
    <location>
        <begin position="98"/>
        <end position="162"/>
    </location>
</feature>
<comment type="subcellular location">
    <subcellularLocation>
        <location evidence="1 8">Cytoplasm</location>
    </subcellularLocation>
</comment>
<proteinExistence type="inferred from homology"/>
<evidence type="ECO:0000259" key="10">
    <source>
        <dbReference type="Pfam" id="PF02863"/>
    </source>
</evidence>
<name>A0A6N7W6Q0_9ACTO</name>
<dbReference type="InterPro" id="IPR036388">
    <property type="entry name" value="WH-like_DNA-bd_sf"/>
</dbReference>
<keyword evidence="4 8" id="KW-0678">Repressor</keyword>
<keyword evidence="3 8" id="KW-0963">Cytoplasm</keyword>
<dbReference type="GO" id="GO:0034618">
    <property type="term" value="F:arginine binding"/>
    <property type="evidence" value="ECO:0007669"/>
    <property type="project" value="InterPro"/>
</dbReference>
<dbReference type="Gene3D" id="1.10.10.10">
    <property type="entry name" value="Winged helix-like DNA-binding domain superfamily/Winged helix DNA-binding domain"/>
    <property type="match status" value="1"/>
</dbReference>
<dbReference type="PRINTS" id="PR01467">
    <property type="entry name" value="ARGREPRESSOR"/>
</dbReference>
<evidence type="ECO:0000256" key="2">
    <source>
        <dbReference type="ARBA" id="ARBA00008316"/>
    </source>
</evidence>
<comment type="function">
    <text evidence="8">Regulates arginine biosynthesis genes.</text>
</comment>
<evidence type="ECO:0000259" key="9">
    <source>
        <dbReference type="Pfam" id="PF01316"/>
    </source>
</evidence>
<accession>A0A6N7W6Q0</accession>
<dbReference type="GO" id="GO:0051259">
    <property type="term" value="P:protein complex oligomerization"/>
    <property type="evidence" value="ECO:0007669"/>
    <property type="project" value="InterPro"/>
</dbReference>
<dbReference type="GO" id="GO:0003677">
    <property type="term" value="F:DNA binding"/>
    <property type="evidence" value="ECO:0007669"/>
    <property type="project" value="UniProtKB-KW"/>
</dbReference>
<dbReference type="AlphaFoldDB" id="A0A6N7W6Q0"/>
<keyword evidence="12" id="KW-1185">Reference proteome</keyword>
<evidence type="ECO:0000256" key="1">
    <source>
        <dbReference type="ARBA" id="ARBA00004496"/>
    </source>
</evidence>
<evidence type="ECO:0000256" key="8">
    <source>
        <dbReference type="HAMAP-Rule" id="MF_00173"/>
    </source>
</evidence>
<dbReference type="EMBL" id="VULO01000011">
    <property type="protein sequence ID" value="MSS85061.1"/>
    <property type="molecule type" value="Genomic_DNA"/>
</dbReference>
<evidence type="ECO:0000256" key="5">
    <source>
        <dbReference type="ARBA" id="ARBA00023015"/>
    </source>
</evidence>
<evidence type="ECO:0000256" key="3">
    <source>
        <dbReference type="ARBA" id="ARBA00022490"/>
    </source>
</evidence>
<keyword evidence="8" id="KW-0028">Amino-acid biosynthesis</keyword>
<protein>
    <recommendedName>
        <fullName evidence="8">Arginine repressor</fullName>
    </recommendedName>
</protein>
<dbReference type="GO" id="GO:0006526">
    <property type="term" value="P:L-arginine biosynthetic process"/>
    <property type="evidence" value="ECO:0007669"/>
    <property type="project" value="UniProtKB-UniPathway"/>
</dbReference>
<dbReference type="Proteomes" id="UP000470875">
    <property type="component" value="Unassembled WGS sequence"/>
</dbReference>